<dbReference type="InterPro" id="IPR001465">
    <property type="entry name" value="Malate_synthase_TIM"/>
</dbReference>
<feature type="compositionally biased region" description="Low complexity" evidence="8">
    <location>
        <begin position="26"/>
        <end position="43"/>
    </location>
</feature>
<dbReference type="EC" id="2.3.3.9" evidence="2 7"/>
<keyword evidence="4 7" id="KW-0816">Tricarboxylic acid cycle</keyword>
<dbReference type="RefSeq" id="WP_397405894.1">
    <property type="nucleotide sequence ID" value="NZ_JBIRYI010000011.1"/>
</dbReference>
<dbReference type="InterPro" id="IPR011076">
    <property type="entry name" value="Malate_synth_sf"/>
</dbReference>
<gene>
    <name evidence="12" type="primary">aceB</name>
    <name evidence="12" type="ORF">ACH47X_17970</name>
</gene>
<dbReference type="PANTHER" id="PTHR42902">
    <property type="entry name" value="MALATE SYNTHASE"/>
    <property type="match status" value="1"/>
</dbReference>
<dbReference type="InterPro" id="IPR044856">
    <property type="entry name" value="Malate_synth_C_sf"/>
</dbReference>
<feature type="domain" description="Malate synthase TIM barrel" evidence="9">
    <location>
        <begin position="240"/>
        <end position="491"/>
    </location>
</feature>
<comment type="caution">
    <text evidence="12">The sequence shown here is derived from an EMBL/GenBank/DDBJ whole genome shotgun (WGS) entry which is preliminary data.</text>
</comment>
<dbReference type="InterPro" id="IPR046363">
    <property type="entry name" value="MS_N_TIM-barrel_dom"/>
</dbReference>
<dbReference type="NCBIfam" id="TIGR01344">
    <property type="entry name" value="malate_syn_A"/>
    <property type="match status" value="1"/>
</dbReference>
<comment type="similarity">
    <text evidence="1 7">Belongs to the malate synthase family.</text>
</comment>
<dbReference type="InterPro" id="IPR048355">
    <property type="entry name" value="MS_C"/>
</dbReference>
<evidence type="ECO:0000256" key="5">
    <source>
        <dbReference type="ARBA" id="ARBA00022679"/>
    </source>
</evidence>
<feature type="compositionally biased region" description="Pro residues" evidence="8">
    <location>
        <begin position="44"/>
        <end position="60"/>
    </location>
</feature>
<evidence type="ECO:0000256" key="4">
    <source>
        <dbReference type="ARBA" id="ARBA00022532"/>
    </source>
</evidence>
<keyword evidence="5 7" id="KW-0808">Transferase</keyword>
<dbReference type="InterPro" id="IPR048356">
    <property type="entry name" value="MS_N"/>
</dbReference>
<evidence type="ECO:0000259" key="11">
    <source>
        <dbReference type="Pfam" id="PF20659"/>
    </source>
</evidence>
<dbReference type="InterPro" id="IPR006252">
    <property type="entry name" value="Malate_synthA"/>
</dbReference>
<feature type="domain" description="Malate synthase N-terminal" evidence="10">
    <location>
        <begin position="83"/>
        <end position="141"/>
    </location>
</feature>
<proteinExistence type="inferred from homology"/>
<dbReference type="EMBL" id="JBIRYI010000011">
    <property type="protein sequence ID" value="MFI2488801.1"/>
    <property type="molecule type" value="Genomic_DNA"/>
</dbReference>
<evidence type="ECO:0000256" key="1">
    <source>
        <dbReference type="ARBA" id="ARBA00006394"/>
    </source>
</evidence>
<dbReference type="InterPro" id="IPR019830">
    <property type="entry name" value="Malate_synthase_CS"/>
</dbReference>
<comment type="pathway">
    <text evidence="7">Carbohydrate metabolism; glyoxylate cycle; (S)-malate from isocitrate: step 2/2.</text>
</comment>
<feature type="domain" description="Malate synthase C-terminal" evidence="11">
    <location>
        <begin position="502"/>
        <end position="614"/>
    </location>
</feature>
<dbReference type="PROSITE" id="PS00510">
    <property type="entry name" value="MALATE_SYNTHASE"/>
    <property type="match status" value="1"/>
</dbReference>
<dbReference type="Pfam" id="PF01274">
    <property type="entry name" value="MS_TIM-barrel"/>
    <property type="match status" value="1"/>
</dbReference>
<dbReference type="CDD" id="cd00727">
    <property type="entry name" value="malate_synt_A"/>
    <property type="match status" value="1"/>
</dbReference>
<keyword evidence="13" id="KW-1185">Reference proteome</keyword>
<evidence type="ECO:0000256" key="3">
    <source>
        <dbReference type="ARBA" id="ARBA00022435"/>
    </source>
</evidence>
<feature type="region of interest" description="Disordered" evidence="8">
    <location>
        <begin position="1"/>
        <end position="77"/>
    </location>
</feature>
<evidence type="ECO:0000313" key="13">
    <source>
        <dbReference type="Proteomes" id="UP001611580"/>
    </source>
</evidence>
<evidence type="ECO:0000256" key="6">
    <source>
        <dbReference type="ARBA" id="ARBA00047918"/>
    </source>
</evidence>
<sequence>MTATIDTRAHGTSPYDADAGLAGIGTPPAAARTMAAHATTTPSTPAPPPAPVPAPAPPSASPRTLPNGGVGASGSGTRRGVITVTAAVGPRYGEILTPEALAFLALLHDRFDARRDELIAQRQLRRQDIADGADPDFRASTRPVRDDPHWRVAGSRNAPGLEDRRVEITGPTDPKMTINALNSGARCWLADAEDASSPTWPNVIEGQLALHDAIRGTLAFTNEAGKEYTLRSPDIADLPTIVFRPRGWHLDEAHLRYTDANGITSSALGSLVDFGLYFFHNAAELVARGRGPYFYLPKLEGYREARLWNEVFEVAQDALGIPRGTVRATVLIETLPAAFEMEEILYELRDHCAGLNAGRWDYLFSVIKCFRTRGESYVLPDRAQVTMTAPFMRAYTELLVATCHKRGAHAIGGMSAFIPDRRDPEVTETAFAKVSADKRREAGDGFDGTWVAHPDLIPVARAEFDAVLGDAPNQVSRLRDDVVVGQHDLLDVASARRSGATVTSAGLRSNVSVAVRYLDAWLRGTGAAALDSLMEDAATAEISRSQVWQWIASGTLTDDDQQPVTRERVEAILLDVVASLPHGHGNRIDDAAEIFRAVALEDDFPAFLTNPAYQGYLVGSAVDRP</sequence>
<accession>A0ABW7XMN6</accession>
<dbReference type="Proteomes" id="UP001611580">
    <property type="component" value="Unassembled WGS sequence"/>
</dbReference>
<dbReference type="Gene3D" id="3.20.20.360">
    <property type="entry name" value="Malate synthase, domain 3"/>
    <property type="match status" value="1"/>
</dbReference>
<feature type="compositionally biased region" description="Basic and acidic residues" evidence="8">
    <location>
        <begin position="130"/>
        <end position="150"/>
    </location>
</feature>
<evidence type="ECO:0000256" key="7">
    <source>
        <dbReference type="RuleBase" id="RU000555"/>
    </source>
</evidence>
<organism evidence="12 13">
    <name type="scientific">Promicromonospora kroppenstedtii</name>
    <dbReference type="NCBI Taxonomy" id="440482"/>
    <lineage>
        <taxon>Bacteria</taxon>
        <taxon>Bacillati</taxon>
        <taxon>Actinomycetota</taxon>
        <taxon>Actinomycetes</taxon>
        <taxon>Micrococcales</taxon>
        <taxon>Promicromonosporaceae</taxon>
        <taxon>Promicromonospora</taxon>
    </lineage>
</organism>
<dbReference type="Pfam" id="PF20656">
    <property type="entry name" value="MS_N"/>
    <property type="match status" value="1"/>
</dbReference>
<evidence type="ECO:0000313" key="12">
    <source>
        <dbReference type="EMBL" id="MFI2488801.1"/>
    </source>
</evidence>
<keyword evidence="3 7" id="KW-0329">Glyoxylate bypass</keyword>
<feature type="region of interest" description="Disordered" evidence="8">
    <location>
        <begin position="130"/>
        <end position="156"/>
    </location>
</feature>
<dbReference type="Pfam" id="PF20659">
    <property type="entry name" value="MS_C"/>
    <property type="match status" value="1"/>
</dbReference>
<reference evidence="12 13" key="1">
    <citation type="submission" date="2024-10" db="EMBL/GenBank/DDBJ databases">
        <title>The Natural Products Discovery Center: Release of the First 8490 Sequenced Strains for Exploring Actinobacteria Biosynthetic Diversity.</title>
        <authorList>
            <person name="Kalkreuter E."/>
            <person name="Kautsar S.A."/>
            <person name="Yang D."/>
            <person name="Bader C.D."/>
            <person name="Teijaro C.N."/>
            <person name="Fluegel L."/>
            <person name="Davis C.M."/>
            <person name="Simpson J.R."/>
            <person name="Lauterbach L."/>
            <person name="Steele A.D."/>
            <person name="Gui C."/>
            <person name="Meng S."/>
            <person name="Li G."/>
            <person name="Viehrig K."/>
            <person name="Ye F."/>
            <person name="Su P."/>
            <person name="Kiefer A.F."/>
            <person name="Nichols A."/>
            <person name="Cepeda A.J."/>
            <person name="Yan W."/>
            <person name="Fan B."/>
            <person name="Jiang Y."/>
            <person name="Adhikari A."/>
            <person name="Zheng C.-J."/>
            <person name="Schuster L."/>
            <person name="Cowan T.M."/>
            <person name="Smanski M.J."/>
            <person name="Chevrette M.G."/>
            <person name="De Carvalho L.P.S."/>
            <person name="Shen B."/>
        </authorList>
    </citation>
    <scope>NUCLEOTIDE SEQUENCE [LARGE SCALE GENOMIC DNA]</scope>
    <source>
        <strain evidence="12 13">NPDC019481</strain>
    </source>
</reference>
<comment type="catalytic activity">
    <reaction evidence="6 7">
        <text>glyoxylate + acetyl-CoA + H2O = (S)-malate + CoA + H(+)</text>
        <dbReference type="Rhea" id="RHEA:18181"/>
        <dbReference type="ChEBI" id="CHEBI:15377"/>
        <dbReference type="ChEBI" id="CHEBI:15378"/>
        <dbReference type="ChEBI" id="CHEBI:15589"/>
        <dbReference type="ChEBI" id="CHEBI:36655"/>
        <dbReference type="ChEBI" id="CHEBI:57287"/>
        <dbReference type="ChEBI" id="CHEBI:57288"/>
        <dbReference type="EC" id="2.3.3.9"/>
    </reaction>
</comment>
<evidence type="ECO:0000256" key="2">
    <source>
        <dbReference type="ARBA" id="ARBA00012636"/>
    </source>
</evidence>
<dbReference type="PANTHER" id="PTHR42902:SF1">
    <property type="entry name" value="MALATE SYNTHASE 1-RELATED"/>
    <property type="match status" value="1"/>
</dbReference>
<dbReference type="Gene3D" id="1.20.1220.12">
    <property type="entry name" value="Malate synthase, domain III"/>
    <property type="match status" value="1"/>
</dbReference>
<protein>
    <recommendedName>
        <fullName evidence="2 7">Malate synthase</fullName>
        <ecNumber evidence="2 7">2.3.3.9</ecNumber>
    </recommendedName>
</protein>
<evidence type="ECO:0000256" key="8">
    <source>
        <dbReference type="SAM" id="MobiDB-lite"/>
    </source>
</evidence>
<keyword evidence="12" id="KW-0012">Acyltransferase</keyword>
<evidence type="ECO:0000259" key="10">
    <source>
        <dbReference type="Pfam" id="PF20656"/>
    </source>
</evidence>
<name>A0ABW7XMN6_9MICO</name>
<dbReference type="GO" id="GO:0004474">
    <property type="term" value="F:malate synthase activity"/>
    <property type="evidence" value="ECO:0007669"/>
    <property type="project" value="UniProtKB-EC"/>
</dbReference>
<dbReference type="SUPFAM" id="SSF51645">
    <property type="entry name" value="Malate synthase G"/>
    <property type="match status" value="1"/>
</dbReference>
<evidence type="ECO:0000259" key="9">
    <source>
        <dbReference type="Pfam" id="PF01274"/>
    </source>
</evidence>